<evidence type="ECO:0000256" key="6">
    <source>
        <dbReference type="SAM" id="Phobius"/>
    </source>
</evidence>
<name>A0ABW5P7N3_9BACL</name>
<feature type="transmembrane region" description="Helical" evidence="6">
    <location>
        <begin position="6"/>
        <end position="26"/>
    </location>
</feature>
<dbReference type="Proteomes" id="UP001597541">
    <property type="component" value="Unassembled WGS sequence"/>
</dbReference>
<feature type="transmembrane region" description="Helical" evidence="6">
    <location>
        <begin position="266"/>
        <end position="285"/>
    </location>
</feature>
<feature type="transmembrane region" description="Helical" evidence="6">
    <location>
        <begin position="144"/>
        <end position="164"/>
    </location>
</feature>
<dbReference type="Pfam" id="PF12911">
    <property type="entry name" value="OppC_N"/>
    <property type="match status" value="1"/>
</dbReference>
<evidence type="ECO:0000256" key="4">
    <source>
        <dbReference type="ARBA" id="ARBA00022989"/>
    </source>
</evidence>
<protein>
    <submittedName>
        <fullName evidence="8">ABC transporter permease</fullName>
    </submittedName>
</protein>
<keyword evidence="5 6" id="KW-0472">Membrane</keyword>
<evidence type="ECO:0000313" key="8">
    <source>
        <dbReference type="EMBL" id="MFD2610906.1"/>
    </source>
</evidence>
<comment type="subcellular location">
    <subcellularLocation>
        <location evidence="1">Membrane</location>
        <topology evidence="1">Multi-pass membrane protein</topology>
    </subcellularLocation>
</comment>
<gene>
    <name evidence="8" type="ORF">ACFSUF_00555</name>
</gene>
<evidence type="ECO:0000313" key="9">
    <source>
        <dbReference type="Proteomes" id="UP001597541"/>
    </source>
</evidence>
<keyword evidence="2" id="KW-0813">Transport</keyword>
<evidence type="ECO:0000256" key="2">
    <source>
        <dbReference type="ARBA" id="ARBA00022448"/>
    </source>
</evidence>
<keyword evidence="3 6" id="KW-0812">Transmembrane</keyword>
<keyword evidence="4 6" id="KW-1133">Transmembrane helix</keyword>
<dbReference type="InterPro" id="IPR035906">
    <property type="entry name" value="MetI-like_sf"/>
</dbReference>
<feature type="transmembrane region" description="Helical" evidence="6">
    <location>
        <begin position="114"/>
        <end position="132"/>
    </location>
</feature>
<dbReference type="EMBL" id="JBHUME010000002">
    <property type="protein sequence ID" value="MFD2610906.1"/>
    <property type="molecule type" value="Genomic_DNA"/>
</dbReference>
<keyword evidence="9" id="KW-1185">Reference proteome</keyword>
<dbReference type="InterPro" id="IPR025966">
    <property type="entry name" value="OppC_N"/>
</dbReference>
<dbReference type="InterPro" id="IPR000515">
    <property type="entry name" value="MetI-like"/>
</dbReference>
<feature type="transmembrane region" description="Helical" evidence="6">
    <location>
        <begin position="205"/>
        <end position="230"/>
    </location>
</feature>
<evidence type="ECO:0000259" key="7">
    <source>
        <dbReference type="Pfam" id="PF12911"/>
    </source>
</evidence>
<evidence type="ECO:0000256" key="5">
    <source>
        <dbReference type="ARBA" id="ARBA00023136"/>
    </source>
</evidence>
<feature type="transmembrane region" description="Helical" evidence="6">
    <location>
        <begin position="80"/>
        <end position="102"/>
    </location>
</feature>
<dbReference type="Gene3D" id="1.10.3720.10">
    <property type="entry name" value="MetI-like"/>
    <property type="match status" value="1"/>
</dbReference>
<comment type="caution">
    <text evidence="8">The sequence shown here is derived from an EMBL/GenBank/DDBJ whole genome shotgun (WGS) entry which is preliminary data.</text>
</comment>
<reference evidence="9" key="1">
    <citation type="journal article" date="2019" name="Int. J. Syst. Evol. Microbiol.">
        <title>The Global Catalogue of Microorganisms (GCM) 10K type strain sequencing project: providing services to taxonomists for standard genome sequencing and annotation.</title>
        <authorList>
            <consortium name="The Broad Institute Genomics Platform"/>
            <consortium name="The Broad Institute Genome Sequencing Center for Infectious Disease"/>
            <person name="Wu L."/>
            <person name="Ma J."/>
        </authorList>
    </citation>
    <scope>NUCLEOTIDE SEQUENCE [LARGE SCALE GENOMIC DNA]</scope>
    <source>
        <strain evidence="9">KCTC 3950</strain>
    </source>
</reference>
<feature type="domain" description="Oligopeptide transport permease C-like N-terminal" evidence="7">
    <location>
        <begin position="2"/>
        <end position="31"/>
    </location>
</feature>
<evidence type="ECO:0000256" key="1">
    <source>
        <dbReference type="ARBA" id="ARBA00004141"/>
    </source>
</evidence>
<accession>A0ABW5P7N3</accession>
<dbReference type="PANTHER" id="PTHR43839">
    <property type="entry name" value="OPPC IN A BINDING PROTEIN-DEPENDENT TRANSPORT SYSTEM"/>
    <property type="match status" value="1"/>
</dbReference>
<dbReference type="SUPFAM" id="SSF161098">
    <property type="entry name" value="MetI-like"/>
    <property type="match status" value="1"/>
</dbReference>
<organism evidence="8 9">
    <name type="scientific">Paenibacillus gansuensis</name>
    <dbReference type="NCBI Taxonomy" id="306542"/>
    <lineage>
        <taxon>Bacteria</taxon>
        <taxon>Bacillati</taxon>
        <taxon>Bacillota</taxon>
        <taxon>Bacilli</taxon>
        <taxon>Bacillales</taxon>
        <taxon>Paenibacillaceae</taxon>
        <taxon>Paenibacillus</taxon>
    </lineage>
</organism>
<dbReference type="RefSeq" id="WP_377599067.1">
    <property type="nucleotide sequence ID" value="NZ_JBHUME010000002.1"/>
</dbReference>
<proteinExistence type="predicted"/>
<evidence type="ECO:0000256" key="3">
    <source>
        <dbReference type="ARBA" id="ARBA00022692"/>
    </source>
</evidence>
<dbReference type="PANTHER" id="PTHR43839:SF3">
    <property type="entry name" value="OLIGOPEPTIDE ABC TRANSPORTER, PERMEASE PROTEIN"/>
    <property type="match status" value="1"/>
</dbReference>
<sequence length="302" mass="33514">MNRWTWTGLVLAGFMIVLAFFGPLLAPYSLEHHVKSGFVTNEQGEQEFVAPPIKPNSEYLFGTDVFGYDILTHMMYGAKYTILPALAVAVLRVMIGGVLGLWRGYVRPGGGRNSSGNLLSGLPMFVIVYFFMGGISINSQLTPMYLTCVLCGLLVILGLPSIISSTANKTRHIKEQQYILSCVALGAGPVRTIRYHIYPQMKESFLILFMNELILTLTIFGQLGIFNIFVGGTLMTIDPVLLQSITHEWAGMAGAAKGAIGAWDWIFMYPMLGYVLLIAGFFCLSKGLEQYFRSKYHKYSQI</sequence>
<dbReference type="CDD" id="cd06261">
    <property type="entry name" value="TM_PBP2"/>
    <property type="match status" value="1"/>
</dbReference>